<dbReference type="Proteomes" id="UP001295794">
    <property type="component" value="Unassembled WGS sequence"/>
</dbReference>
<reference evidence="1" key="1">
    <citation type="submission" date="2023-11" db="EMBL/GenBank/DDBJ databases">
        <authorList>
            <person name="De Vega J J."/>
            <person name="De Vega J J."/>
        </authorList>
    </citation>
    <scope>NUCLEOTIDE SEQUENCE</scope>
</reference>
<sequence length="138" mass="15099">MNLSGGFSVHGTPEIDNRSFSRDTTRALTSTPLPHLAQELPEIIICFIDCNRNLAQLALAVRPSSDLGTARAVLGAHSEPIENDQRPENSRIARQIGACLILVDLFSTENNSADAVSRWNRSTALIIRIAYIPYVSIV</sequence>
<evidence type="ECO:0000313" key="1">
    <source>
        <dbReference type="EMBL" id="CAK5270672.1"/>
    </source>
</evidence>
<keyword evidence="2" id="KW-1185">Reference proteome</keyword>
<evidence type="ECO:0000313" key="2">
    <source>
        <dbReference type="Proteomes" id="UP001295794"/>
    </source>
</evidence>
<name>A0AAD2JZJ4_9AGAR</name>
<dbReference type="AlphaFoldDB" id="A0AAD2JZJ4"/>
<accession>A0AAD2JZJ4</accession>
<organism evidence="1 2">
    <name type="scientific">Mycena citricolor</name>
    <dbReference type="NCBI Taxonomy" id="2018698"/>
    <lineage>
        <taxon>Eukaryota</taxon>
        <taxon>Fungi</taxon>
        <taxon>Dikarya</taxon>
        <taxon>Basidiomycota</taxon>
        <taxon>Agaricomycotina</taxon>
        <taxon>Agaricomycetes</taxon>
        <taxon>Agaricomycetidae</taxon>
        <taxon>Agaricales</taxon>
        <taxon>Marasmiineae</taxon>
        <taxon>Mycenaceae</taxon>
        <taxon>Mycena</taxon>
    </lineage>
</organism>
<gene>
    <name evidence="1" type="ORF">MYCIT1_LOCUS15279</name>
</gene>
<proteinExistence type="predicted"/>
<protein>
    <submittedName>
        <fullName evidence="1">Uncharacterized protein</fullName>
    </submittedName>
</protein>
<comment type="caution">
    <text evidence="1">The sequence shown here is derived from an EMBL/GenBank/DDBJ whole genome shotgun (WGS) entry which is preliminary data.</text>
</comment>
<dbReference type="EMBL" id="CAVNYO010000169">
    <property type="protein sequence ID" value="CAK5270672.1"/>
    <property type="molecule type" value="Genomic_DNA"/>
</dbReference>